<keyword evidence="2" id="KW-1185">Reference proteome</keyword>
<name>A0ABX6QQ28_9HYPH</name>
<dbReference type="RefSeq" id="WP_138286169.1">
    <property type="nucleotide sequence ID" value="NZ_CP058350.1"/>
</dbReference>
<evidence type="ECO:0000313" key="1">
    <source>
        <dbReference type="EMBL" id="QLF70614.1"/>
    </source>
</evidence>
<organism evidence="1 2">
    <name type="scientific">Peteryoungia desertarenae</name>
    <dbReference type="NCBI Taxonomy" id="1813451"/>
    <lineage>
        <taxon>Bacteria</taxon>
        <taxon>Pseudomonadati</taxon>
        <taxon>Pseudomonadota</taxon>
        <taxon>Alphaproteobacteria</taxon>
        <taxon>Hyphomicrobiales</taxon>
        <taxon>Rhizobiaceae</taxon>
        <taxon>Peteryoungia</taxon>
    </lineage>
</organism>
<proteinExistence type="predicted"/>
<accession>A0ABX6QQ28</accession>
<reference evidence="1 2" key="1">
    <citation type="submission" date="2020-06" db="EMBL/GenBank/DDBJ databases">
        <title>Genome sequence of Rhizobium sp strain ADMK78.</title>
        <authorList>
            <person name="Rahi P."/>
        </authorList>
    </citation>
    <scope>NUCLEOTIDE SEQUENCE [LARGE SCALE GENOMIC DNA]</scope>
    <source>
        <strain evidence="1 2">ADMK78</strain>
    </source>
</reference>
<dbReference type="Proteomes" id="UP000308530">
    <property type="component" value="Chromosome"/>
</dbReference>
<protein>
    <submittedName>
        <fullName evidence="1">Cobalamin biosynthesis protein CbiG</fullName>
    </submittedName>
</protein>
<evidence type="ECO:0000313" key="2">
    <source>
        <dbReference type="Proteomes" id="UP000308530"/>
    </source>
</evidence>
<sequence>MPLFDRILIVDWSGAGQPVTGKNSLWACLARREGDGHAIEWIENFSTRHVFMQRLNTVVASAVTRGERLLCGFDFAFGYPAGTAERLTGKSDWRTLWRRIASEIEDGPDNRNNRFEVASRWNATHFAGEPRFWGRPHQHVYPDLSDRKPAAPQTAPLAFRKSELFAKGAKSIWQLSYNGSVGSQTLLGIARLSRFLDESHYCDQVAVWPFETGFSASFEKPVVFAEIYPSLFPLAASDEVKDAVQVRTVAEAFSRFDADGRLSALLARPPMLSDEEVTASTTEEGWVLGIGHRALEFAGGDTPLWPAGHLPHKGGERTAACADLASDVPNSSMTSGTSFSDSAVVAEAATRHTPLSPLVGEMSQRDRGGYSA</sequence>
<gene>
    <name evidence="1" type="ORF">FE840_014305</name>
</gene>
<dbReference type="EMBL" id="CP058350">
    <property type="protein sequence ID" value="QLF70614.1"/>
    <property type="molecule type" value="Genomic_DNA"/>
</dbReference>